<dbReference type="OrthoDB" id="443318at2759"/>
<dbReference type="GO" id="GO:0016747">
    <property type="term" value="F:acyltransferase activity, transferring groups other than amino-acyl groups"/>
    <property type="evidence" value="ECO:0000318"/>
    <property type="project" value="GO_Central"/>
</dbReference>
<feature type="signal peptide" evidence="2">
    <location>
        <begin position="1"/>
        <end position="21"/>
    </location>
</feature>
<dbReference type="GO" id="GO:0019748">
    <property type="term" value="P:secondary metabolic process"/>
    <property type="evidence" value="ECO:0000318"/>
    <property type="project" value="GO_Central"/>
</dbReference>
<keyword evidence="4" id="KW-0121">Carboxypeptidase</keyword>
<dbReference type="GO" id="GO:0006508">
    <property type="term" value="P:proteolysis"/>
    <property type="evidence" value="ECO:0007669"/>
    <property type="project" value="InterPro"/>
</dbReference>
<dbReference type="PANTHER" id="PTHR11802:SF385">
    <property type="entry name" value="SINAPOYLGLUCOSE--SINAPOYLGLUCOSE O-SINAPOYLTRANSFERASE"/>
    <property type="match status" value="1"/>
</dbReference>
<sequence length="328" mass="37352">MIKYFIFLLILQSCQITKSYSKSVIRRLPGYPEDLPFKLETGYIGVGEKEDVQLFYYFIESTRNPKDDSLIFYIPGGPGASALAAVLHGMGPLDFNLDDLTLTLNPNTWTQMANFLSVDIPAGTGFSYLETKEGWISSDNILAVQAVDFIKKFVSDHPKFLRNPIYIAGTSYMGIIVPKITLELYEGNERGDQPTLNIQGYMLTSPFTNKFMDFNSRLEYAHRVALVSDNIYQSAVNNCHGNYVYISFANSACLKSLQSYEECTRRINLENILEPFCDDCEVISSLSHTYFLHLNLGRWHMYMVVANKACFALLIIRSKYFLLGFLNY</sequence>
<dbReference type="OMA" id="IDPLIYW"/>
<name>A0A251UKJ2_HELAN</name>
<evidence type="ECO:0000256" key="1">
    <source>
        <dbReference type="ARBA" id="ARBA00009431"/>
    </source>
</evidence>
<proteinExistence type="inferred from homology"/>
<dbReference type="AlphaFoldDB" id="A0A251UKJ2"/>
<dbReference type="Pfam" id="PF00450">
    <property type="entry name" value="Peptidase_S10"/>
    <property type="match status" value="1"/>
</dbReference>
<keyword evidence="4" id="KW-0378">Hydrolase</keyword>
<dbReference type="GO" id="GO:0004185">
    <property type="term" value="F:serine-type carboxypeptidase activity"/>
    <property type="evidence" value="ECO:0007669"/>
    <property type="project" value="InterPro"/>
</dbReference>
<dbReference type="EMBL" id="MNCJ02000321">
    <property type="protein sequence ID" value="KAF5802911.1"/>
    <property type="molecule type" value="Genomic_DNA"/>
</dbReference>
<comment type="similarity">
    <text evidence="1">Belongs to the peptidase S10 family.</text>
</comment>
<dbReference type="PRINTS" id="PR00724">
    <property type="entry name" value="CRBOXYPTASEC"/>
</dbReference>
<dbReference type="PANTHER" id="PTHR11802">
    <property type="entry name" value="SERINE PROTEASE FAMILY S10 SERINE CARBOXYPEPTIDASE"/>
    <property type="match status" value="1"/>
</dbReference>
<reference evidence="3" key="3">
    <citation type="submission" date="2020-06" db="EMBL/GenBank/DDBJ databases">
        <title>Helianthus annuus Genome sequencing and assembly Release 2.</title>
        <authorList>
            <person name="Gouzy J."/>
            <person name="Langlade N."/>
            <person name="Munos S."/>
        </authorList>
    </citation>
    <scope>NUCLEOTIDE SEQUENCE</scope>
    <source>
        <tissue evidence="3">Leaves</tissue>
    </source>
</reference>
<evidence type="ECO:0000313" key="5">
    <source>
        <dbReference type="Proteomes" id="UP000215914"/>
    </source>
</evidence>
<dbReference type="InterPro" id="IPR029058">
    <property type="entry name" value="AB_hydrolase_fold"/>
</dbReference>
<organism evidence="4 5">
    <name type="scientific">Helianthus annuus</name>
    <name type="common">Common sunflower</name>
    <dbReference type="NCBI Taxonomy" id="4232"/>
    <lineage>
        <taxon>Eukaryota</taxon>
        <taxon>Viridiplantae</taxon>
        <taxon>Streptophyta</taxon>
        <taxon>Embryophyta</taxon>
        <taxon>Tracheophyta</taxon>
        <taxon>Spermatophyta</taxon>
        <taxon>Magnoliopsida</taxon>
        <taxon>eudicotyledons</taxon>
        <taxon>Gunneridae</taxon>
        <taxon>Pentapetalae</taxon>
        <taxon>asterids</taxon>
        <taxon>campanulids</taxon>
        <taxon>Asterales</taxon>
        <taxon>Asteraceae</taxon>
        <taxon>Asteroideae</taxon>
        <taxon>Heliantheae alliance</taxon>
        <taxon>Heliantheae</taxon>
        <taxon>Helianthus</taxon>
    </lineage>
</organism>
<dbReference type="InterPro" id="IPR001563">
    <property type="entry name" value="Peptidase_S10"/>
</dbReference>
<reference evidence="4" key="2">
    <citation type="submission" date="2017-02" db="EMBL/GenBank/DDBJ databases">
        <title>Sunflower complete genome.</title>
        <authorList>
            <person name="Langlade N."/>
            <person name="Munos S."/>
        </authorList>
    </citation>
    <scope>NUCLEOTIDE SEQUENCE [LARGE SCALE GENOMIC DNA]</scope>
    <source>
        <tissue evidence="4">Leaves</tissue>
    </source>
</reference>
<dbReference type="Gramene" id="mRNA:HanXRQr2_Chr06g0265101">
    <property type="protein sequence ID" value="mRNA:HanXRQr2_Chr06g0265101"/>
    <property type="gene ID" value="HanXRQr2_Chr06g0265101"/>
</dbReference>
<dbReference type="EMBL" id="CM007895">
    <property type="protein sequence ID" value="OTG23386.1"/>
    <property type="molecule type" value="Genomic_DNA"/>
</dbReference>
<protein>
    <submittedName>
        <fullName evidence="3 4">Peptidase S10, serine carboxypeptidase, alpha/Beta hydrolase</fullName>
    </submittedName>
</protein>
<dbReference type="SUPFAM" id="SSF53474">
    <property type="entry name" value="alpha/beta-Hydrolases"/>
    <property type="match status" value="1"/>
</dbReference>
<keyword evidence="4" id="KW-0645">Protease</keyword>
<keyword evidence="5" id="KW-1185">Reference proteome</keyword>
<evidence type="ECO:0000256" key="2">
    <source>
        <dbReference type="SAM" id="SignalP"/>
    </source>
</evidence>
<gene>
    <name evidence="4" type="ORF">HannXRQ_Chr06g0181911</name>
    <name evidence="3" type="ORF">HanXRQr2_Chr06g0265101</name>
</gene>
<evidence type="ECO:0000313" key="3">
    <source>
        <dbReference type="EMBL" id="KAF5802911.1"/>
    </source>
</evidence>
<dbReference type="Proteomes" id="UP000215914">
    <property type="component" value="Chromosome 6"/>
</dbReference>
<keyword evidence="2" id="KW-0732">Signal</keyword>
<accession>A0A251UKJ2</accession>
<reference evidence="3 5" key="1">
    <citation type="journal article" date="2017" name="Nature">
        <title>The sunflower genome provides insights into oil metabolism, flowering and Asterid evolution.</title>
        <authorList>
            <person name="Badouin H."/>
            <person name="Gouzy J."/>
            <person name="Grassa C.J."/>
            <person name="Murat F."/>
            <person name="Staton S.E."/>
            <person name="Cottret L."/>
            <person name="Lelandais-Briere C."/>
            <person name="Owens G.L."/>
            <person name="Carrere S."/>
            <person name="Mayjonade B."/>
            <person name="Legrand L."/>
            <person name="Gill N."/>
            <person name="Kane N.C."/>
            <person name="Bowers J.E."/>
            <person name="Hubner S."/>
            <person name="Bellec A."/>
            <person name="Berard A."/>
            <person name="Berges H."/>
            <person name="Blanchet N."/>
            <person name="Boniface M.C."/>
            <person name="Brunel D."/>
            <person name="Catrice O."/>
            <person name="Chaidir N."/>
            <person name="Claudel C."/>
            <person name="Donnadieu C."/>
            <person name="Faraut T."/>
            <person name="Fievet G."/>
            <person name="Helmstetter N."/>
            <person name="King M."/>
            <person name="Knapp S.J."/>
            <person name="Lai Z."/>
            <person name="Le Paslier M.C."/>
            <person name="Lippi Y."/>
            <person name="Lorenzon L."/>
            <person name="Mandel J.R."/>
            <person name="Marage G."/>
            <person name="Marchand G."/>
            <person name="Marquand E."/>
            <person name="Bret-Mestries E."/>
            <person name="Morien E."/>
            <person name="Nambeesan S."/>
            <person name="Nguyen T."/>
            <person name="Pegot-Espagnet P."/>
            <person name="Pouilly N."/>
            <person name="Raftis F."/>
            <person name="Sallet E."/>
            <person name="Schiex T."/>
            <person name="Thomas J."/>
            <person name="Vandecasteele C."/>
            <person name="Vares D."/>
            <person name="Vear F."/>
            <person name="Vautrin S."/>
            <person name="Crespi M."/>
            <person name="Mangin B."/>
            <person name="Burke J.M."/>
            <person name="Salse J."/>
            <person name="Munos S."/>
            <person name="Vincourt P."/>
            <person name="Rieseberg L.H."/>
            <person name="Langlade N.B."/>
        </authorList>
    </citation>
    <scope>NUCLEOTIDE SEQUENCE [LARGE SCALE GENOMIC DNA]</scope>
    <source>
        <strain evidence="5">cv. SF193</strain>
        <tissue evidence="3">Leaves</tissue>
    </source>
</reference>
<feature type="chain" id="PRO_5012738783" evidence="2">
    <location>
        <begin position="22"/>
        <end position="328"/>
    </location>
</feature>
<dbReference type="Gene3D" id="3.40.50.1820">
    <property type="entry name" value="alpha/beta hydrolase"/>
    <property type="match status" value="1"/>
</dbReference>
<evidence type="ECO:0000313" key="4">
    <source>
        <dbReference type="EMBL" id="OTG23386.1"/>
    </source>
</evidence>
<dbReference type="STRING" id="4232.A0A251UKJ2"/>
<dbReference type="InParanoid" id="A0A251UKJ2"/>